<protein>
    <recommendedName>
        <fullName evidence="3">RRM domain-containing protein</fullName>
    </recommendedName>
</protein>
<organism evidence="4 5">
    <name type="scientific">Apatococcus fuscideae</name>
    <dbReference type="NCBI Taxonomy" id="2026836"/>
    <lineage>
        <taxon>Eukaryota</taxon>
        <taxon>Viridiplantae</taxon>
        <taxon>Chlorophyta</taxon>
        <taxon>core chlorophytes</taxon>
        <taxon>Trebouxiophyceae</taxon>
        <taxon>Chlorellales</taxon>
        <taxon>Chlorellaceae</taxon>
        <taxon>Apatococcus</taxon>
    </lineage>
</organism>
<feature type="compositionally biased region" description="Low complexity" evidence="2">
    <location>
        <begin position="207"/>
        <end position="216"/>
    </location>
</feature>
<evidence type="ECO:0000313" key="5">
    <source>
        <dbReference type="Proteomes" id="UP001485043"/>
    </source>
</evidence>
<dbReference type="CDD" id="cd00590">
    <property type="entry name" value="RRM_SF"/>
    <property type="match status" value="1"/>
</dbReference>
<dbReference type="InterPro" id="IPR035979">
    <property type="entry name" value="RBD_domain_sf"/>
</dbReference>
<dbReference type="PANTHER" id="PTHR47093">
    <property type="entry name" value="PROTEIN JSN1-RELATED"/>
    <property type="match status" value="1"/>
</dbReference>
<feature type="domain" description="RRM" evidence="3">
    <location>
        <begin position="546"/>
        <end position="626"/>
    </location>
</feature>
<feature type="region of interest" description="Disordered" evidence="2">
    <location>
        <begin position="272"/>
        <end position="313"/>
    </location>
</feature>
<evidence type="ECO:0000313" key="4">
    <source>
        <dbReference type="EMBL" id="KAK9861494.1"/>
    </source>
</evidence>
<dbReference type="Proteomes" id="UP001485043">
    <property type="component" value="Unassembled WGS sequence"/>
</dbReference>
<dbReference type="InterPro" id="IPR012677">
    <property type="entry name" value="Nucleotide-bd_a/b_plait_sf"/>
</dbReference>
<dbReference type="Pfam" id="PF00076">
    <property type="entry name" value="RRM_1"/>
    <property type="match status" value="2"/>
</dbReference>
<feature type="region of interest" description="Disordered" evidence="2">
    <location>
        <begin position="141"/>
        <end position="235"/>
    </location>
</feature>
<dbReference type="Gene3D" id="3.30.70.330">
    <property type="match status" value="2"/>
</dbReference>
<evidence type="ECO:0000256" key="1">
    <source>
        <dbReference type="PROSITE-ProRule" id="PRU00176"/>
    </source>
</evidence>
<keyword evidence="5" id="KW-1185">Reference proteome</keyword>
<dbReference type="SUPFAM" id="SSF54928">
    <property type="entry name" value="RNA-binding domain, RBD"/>
    <property type="match status" value="2"/>
</dbReference>
<name>A0AAW1SYY3_9CHLO</name>
<comment type="caution">
    <text evidence="4">The sequence shown here is derived from an EMBL/GenBank/DDBJ whole genome shotgun (WGS) entry which is preliminary data.</text>
</comment>
<feature type="compositionally biased region" description="Polar residues" evidence="2">
    <location>
        <begin position="175"/>
        <end position="184"/>
    </location>
</feature>
<dbReference type="InterPro" id="IPR052645">
    <property type="entry name" value="Pumilio_domain_protein"/>
</dbReference>
<dbReference type="GO" id="GO:0003723">
    <property type="term" value="F:RNA binding"/>
    <property type="evidence" value="ECO:0007669"/>
    <property type="project" value="UniProtKB-UniRule"/>
</dbReference>
<feature type="domain" description="RRM" evidence="3">
    <location>
        <begin position="414"/>
        <end position="490"/>
    </location>
</feature>
<dbReference type="AlphaFoldDB" id="A0AAW1SYY3"/>
<accession>A0AAW1SYY3</accession>
<feature type="compositionally biased region" description="Basic and acidic residues" evidence="2">
    <location>
        <begin position="141"/>
        <end position="158"/>
    </location>
</feature>
<feature type="compositionally biased region" description="Low complexity" evidence="2">
    <location>
        <begin position="272"/>
        <end position="295"/>
    </location>
</feature>
<gene>
    <name evidence="4" type="ORF">WJX84_003784</name>
</gene>
<evidence type="ECO:0000256" key="2">
    <source>
        <dbReference type="SAM" id="MobiDB-lite"/>
    </source>
</evidence>
<sequence length="659" mass="70392">MPEVPAHQPTNQPACKPQAACSDRVDTGRCQAGLARLAGYMRPPLEAPLARGLHTHTRHQHGSSGQGHGEWEGQEEPLMQTGSRGDAIEPPASFADSFCNLRQQEVPEDVLKSFEDLLRAGGPPLSRRSLEGARRSFSEFPLRERMVPARDARSDSSHPFDGSPPKPHAFHAPSHNRSSHSVHGSMQGPRQYHSHNPLSPKLDPMQSSSNLSTFSSLGHEGSAAPLDSTRYSTSLSSFGSTGYSSGYGRHQGVPGGGHLSGIMSTGQSLMSTGQSMSGMMSTSGGLMSTGQSSGTWSEHEGRDPAGFSQAPGVSGASLLDRVHLPPLIESCGPPSGLRAPSASARMHGSLGFPGPGRKRYTTHQNPFARTHSVDSALINPELLDTPPQLGVFSASTGMPSLLETSDSQGPVIVCQVWVGNLLPDVSRQDVLAVLERFGPVQDVIVFPGHSYAIANFLAEGDAVQAVASLQDQRVPSISGQSQLILSFKDERGPLGPLSADIYGHSPPSRSPEPMLHQDFGGRPAPLGERHPPNRQGEWEGATVPSSRIWLGNIAATATQRCVRQIFGKFGHLTDAAVFPARIGPLGYAFVNFEQVAHAMRAYDMLNNAVVPLLTGNKQLKMRFKPAKENEAGPSSFQNLAWTCQPMISRHLKQACPPGA</sequence>
<dbReference type="GO" id="GO:0000288">
    <property type="term" value="P:nuclear-transcribed mRNA catabolic process, deadenylation-dependent decay"/>
    <property type="evidence" value="ECO:0007669"/>
    <property type="project" value="TreeGrafter"/>
</dbReference>
<dbReference type="InterPro" id="IPR000504">
    <property type="entry name" value="RRM_dom"/>
</dbReference>
<feature type="region of interest" description="Disordered" evidence="2">
    <location>
        <begin position="1"/>
        <end position="23"/>
    </location>
</feature>
<evidence type="ECO:0000259" key="3">
    <source>
        <dbReference type="PROSITE" id="PS50102"/>
    </source>
</evidence>
<feature type="region of interest" description="Disordered" evidence="2">
    <location>
        <begin position="503"/>
        <end position="539"/>
    </location>
</feature>
<dbReference type="SMART" id="SM00360">
    <property type="entry name" value="RRM"/>
    <property type="match status" value="2"/>
</dbReference>
<dbReference type="EMBL" id="JALJOV010000749">
    <property type="protein sequence ID" value="KAK9861494.1"/>
    <property type="molecule type" value="Genomic_DNA"/>
</dbReference>
<dbReference type="PANTHER" id="PTHR47093:SF1">
    <property type="entry name" value="PROTEIN JSN1-RELATED"/>
    <property type="match status" value="1"/>
</dbReference>
<feature type="region of interest" description="Disordered" evidence="2">
    <location>
        <begin position="54"/>
        <end position="93"/>
    </location>
</feature>
<reference evidence="4 5" key="1">
    <citation type="journal article" date="2024" name="Nat. Commun.">
        <title>Phylogenomics reveals the evolutionary origins of lichenization in chlorophyte algae.</title>
        <authorList>
            <person name="Puginier C."/>
            <person name="Libourel C."/>
            <person name="Otte J."/>
            <person name="Skaloud P."/>
            <person name="Haon M."/>
            <person name="Grisel S."/>
            <person name="Petersen M."/>
            <person name="Berrin J.G."/>
            <person name="Delaux P.M."/>
            <person name="Dal Grande F."/>
            <person name="Keller J."/>
        </authorList>
    </citation>
    <scope>NUCLEOTIDE SEQUENCE [LARGE SCALE GENOMIC DNA]</scope>
    <source>
        <strain evidence="4 5">SAG 2523</strain>
    </source>
</reference>
<dbReference type="PROSITE" id="PS50102">
    <property type="entry name" value="RRM"/>
    <property type="match status" value="2"/>
</dbReference>
<keyword evidence="1" id="KW-0694">RNA-binding</keyword>
<proteinExistence type="predicted"/>